<dbReference type="PANTHER" id="PTHR43861:SF6">
    <property type="entry name" value="METHYLTRANSFERASE TYPE 11"/>
    <property type="match status" value="1"/>
</dbReference>
<name>Q07RG4_RHOP5</name>
<keyword evidence="2" id="KW-0489">Methyltransferase</keyword>
<evidence type="ECO:0000259" key="1">
    <source>
        <dbReference type="Pfam" id="PF08241"/>
    </source>
</evidence>
<dbReference type="EMBL" id="CP000463">
    <property type="protein sequence ID" value="ABJ05470.1"/>
    <property type="molecule type" value="Genomic_DNA"/>
</dbReference>
<dbReference type="InterPro" id="IPR029063">
    <property type="entry name" value="SAM-dependent_MTases_sf"/>
</dbReference>
<dbReference type="InterPro" id="IPR013216">
    <property type="entry name" value="Methyltransf_11"/>
</dbReference>
<feature type="domain" description="Methyltransferase type 11" evidence="1">
    <location>
        <begin position="61"/>
        <end position="156"/>
    </location>
</feature>
<dbReference type="KEGG" id="rpe:RPE_1520"/>
<dbReference type="CDD" id="cd02440">
    <property type="entry name" value="AdoMet_MTases"/>
    <property type="match status" value="1"/>
</dbReference>
<dbReference type="HOGENOM" id="CLU_1265435_0_0_5"/>
<dbReference type="SUPFAM" id="SSF53335">
    <property type="entry name" value="S-adenosyl-L-methionine-dependent methyltransferases"/>
    <property type="match status" value="1"/>
</dbReference>
<reference evidence="2" key="1">
    <citation type="submission" date="2006-09" db="EMBL/GenBank/DDBJ databases">
        <title>Complete sequence of Rhodopseudomonas palustris BisA53.</title>
        <authorList>
            <consortium name="US DOE Joint Genome Institute"/>
            <person name="Copeland A."/>
            <person name="Lucas S."/>
            <person name="Lapidus A."/>
            <person name="Barry K."/>
            <person name="Detter J.C."/>
            <person name="Glavina del Rio T."/>
            <person name="Hammon N."/>
            <person name="Israni S."/>
            <person name="Dalin E."/>
            <person name="Tice H."/>
            <person name="Pitluck S."/>
            <person name="Chain P."/>
            <person name="Malfatti S."/>
            <person name="Shin M."/>
            <person name="Vergez L."/>
            <person name="Schmutz J."/>
            <person name="Larimer F."/>
            <person name="Land M."/>
            <person name="Hauser L."/>
            <person name="Pelletier D.A."/>
            <person name="Kyrpides N."/>
            <person name="Kim E."/>
            <person name="Harwood C.S."/>
            <person name="Oda Y."/>
            <person name="Richardson P."/>
        </authorList>
    </citation>
    <scope>NUCLEOTIDE SEQUENCE [LARGE SCALE GENOMIC DNA]</scope>
    <source>
        <strain evidence="2">BisA53</strain>
    </source>
</reference>
<proteinExistence type="predicted"/>
<accession>Q07RG4</accession>
<protein>
    <submittedName>
        <fullName evidence="2">Methyltransferase type 11</fullName>
    </submittedName>
</protein>
<dbReference type="eggNOG" id="COG2518">
    <property type="taxonomic scope" value="Bacteria"/>
</dbReference>
<dbReference type="STRING" id="316055.RPE_1520"/>
<sequence>MSKTKGEQQYQEAIDLVRAKGFERLGLVSSWAYLDDPKRLAFSFARYKFVGKMLQGCERALEVGCGDAFFSRVVRQDVDHLTAVDFDADFVADAQARNSDRWPIEVKMHDMLERPMEGSFDGMYSLDVLEHIEASDEDRFLTNMVASLEPHGTLIIGMPSLQSQAYASAHSKIGHVNCKDQRDLKKLMQRYFHNVYVFSMNDEVVHTGYAAMAHYNLVLCCGKR</sequence>
<dbReference type="OrthoDB" id="334416at2"/>
<dbReference type="PANTHER" id="PTHR43861">
    <property type="entry name" value="TRANS-ACONITATE 2-METHYLTRANSFERASE-RELATED"/>
    <property type="match status" value="1"/>
</dbReference>
<dbReference type="GO" id="GO:0032259">
    <property type="term" value="P:methylation"/>
    <property type="evidence" value="ECO:0007669"/>
    <property type="project" value="UniProtKB-KW"/>
</dbReference>
<gene>
    <name evidence="2" type="ordered locus">RPE_1520</name>
</gene>
<evidence type="ECO:0000313" key="2">
    <source>
        <dbReference type="EMBL" id="ABJ05470.1"/>
    </source>
</evidence>
<dbReference type="Pfam" id="PF08241">
    <property type="entry name" value="Methyltransf_11"/>
    <property type="match status" value="1"/>
</dbReference>
<dbReference type="GO" id="GO:0008757">
    <property type="term" value="F:S-adenosylmethionine-dependent methyltransferase activity"/>
    <property type="evidence" value="ECO:0007669"/>
    <property type="project" value="InterPro"/>
</dbReference>
<dbReference type="AlphaFoldDB" id="Q07RG4"/>
<keyword evidence="2" id="KW-0808">Transferase</keyword>
<dbReference type="Gene3D" id="3.40.50.150">
    <property type="entry name" value="Vaccinia Virus protein VP39"/>
    <property type="match status" value="1"/>
</dbReference>
<organism evidence="2">
    <name type="scientific">Rhodopseudomonas palustris (strain BisA53)</name>
    <dbReference type="NCBI Taxonomy" id="316055"/>
    <lineage>
        <taxon>Bacteria</taxon>
        <taxon>Pseudomonadati</taxon>
        <taxon>Pseudomonadota</taxon>
        <taxon>Alphaproteobacteria</taxon>
        <taxon>Hyphomicrobiales</taxon>
        <taxon>Nitrobacteraceae</taxon>
        <taxon>Rhodopseudomonas</taxon>
    </lineage>
</organism>